<proteinExistence type="predicted"/>
<name>A0A0H5QPS2_9ZZZZ</name>
<dbReference type="EMBL" id="LN854212">
    <property type="protein sequence ID" value="CRY97717.1"/>
    <property type="molecule type" value="Genomic_DNA"/>
</dbReference>
<reference evidence="1" key="2">
    <citation type="submission" date="2015-07" db="EMBL/GenBank/DDBJ databases">
        <title>Plasmids, circular viruses and viroids from rat gut.</title>
        <authorList>
            <person name="Jorgensen T.J."/>
            <person name="Hansen M.A."/>
            <person name="Xu Z."/>
            <person name="Tabak M.A."/>
            <person name="Sorensen S.J."/>
            <person name="Hansen L.H."/>
        </authorList>
    </citation>
    <scope>NUCLEOTIDE SEQUENCE</scope>
    <source>
        <strain evidence="1">RGFK1709</strain>
    </source>
</reference>
<organism evidence="1">
    <name type="scientific">uncultured prokaryote</name>
    <dbReference type="NCBI Taxonomy" id="198431"/>
    <lineage>
        <taxon>unclassified sequences</taxon>
        <taxon>environmental samples</taxon>
    </lineage>
</organism>
<dbReference type="AlphaFoldDB" id="A0A0H5QPS2"/>
<evidence type="ECO:0000313" key="1">
    <source>
        <dbReference type="EMBL" id="CRY97717.1"/>
    </source>
</evidence>
<accession>A0A0H5QPS2</accession>
<protein>
    <submittedName>
        <fullName evidence="1">Uncharacterized protein</fullName>
    </submittedName>
</protein>
<reference evidence="1" key="1">
    <citation type="submission" date="2015-06" db="EMBL/GenBank/DDBJ databases">
        <authorList>
            <person name="Joergensen T."/>
        </authorList>
    </citation>
    <scope>NUCLEOTIDE SEQUENCE</scope>
    <source>
        <strain evidence="1">RGFK1709</strain>
    </source>
</reference>
<sequence length="91" mass="10463">MEALIHRRECADQINEVPPEMVMVITPSQNKRSVSIEITEECSWCGGRVVYTNITGRVRDLPRDSRRLVWVWLATYLHRIGAWADEPLPGS</sequence>